<keyword evidence="3" id="KW-0808">Transferase</keyword>
<dbReference type="GeneID" id="9743878"/>
<dbReference type="eggNOG" id="arCOG01403">
    <property type="taxonomic scope" value="Archaea"/>
</dbReference>
<keyword evidence="4" id="KW-1185">Reference proteome</keyword>
<accession>E1RFD9</accession>
<dbReference type="RefSeq" id="WP_013329346.1">
    <property type="nucleotide sequence ID" value="NC_014507.1"/>
</dbReference>
<dbReference type="EMBL" id="CP002117">
    <property type="protein sequence ID" value="ADN36169.1"/>
    <property type="molecule type" value="Genomic_DNA"/>
</dbReference>
<dbReference type="PANTHER" id="PTHR45947:SF3">
    <property type="entry name" value="SULFOQUINOVOSYL TRANSFERASE SQD2"/>
    <property type="match status" value="1"/>
</dbReference>
<dbReference type="SUPFAM" id="SSF53756">
    <property type="entry name" value="UDP-Glycosyltransferase/glycogen phosphorylase"/>
    <property type="match status" value="1"/>
</dbReference>
<feature type="domain" description="Glycosyltransferase subfamily 4-like N-terminal" evidence="2">
    <location>
        <begin position="16"/>
        <end position="186"/>
    </location>
</feature>
<dbReference type="AlphaFoldDB" id="E1RFD9"/>
<evidence type="ECO:0000313" key="3">
    <source>
        <dbReference type="EMBL" id="ADN36169.1"/>
    </source>
</evidence>
<evidence type="ECO:0000313" key="4">
    <source>
        <dbReference type="Proteomes" id="UP000006565"/>
    </source>
</evidence>
<name>E1RFD9_METP4</name>
<protein>
    <submittedName>
        <fullName evidence="3">Glycosyl transferase group 1</fullName>
    </submittedName>
</protein>
<organism evidence="3 4">
    <name type="scientific">Methanolacinia petrolearia (strain DSM 11571 / OCM 486 / SEBR 4847)</name>
    <name type="common">Methanoplanus petrolearius</name>
    <dbReference type="NCBI Taxonomy" id="679926"/>
    <lineage>
        <taxon>Archaea</taxon>
        <taxon>Methanobacteriati</taxon>
        <taxon>Methanobacteriota</taxon>
        <taxon>Stenosarchaea group</taxon>
        <taxon>Methanomicrobia</taxon>
        <taxon>Methanomicrobiales</taxon>
        <taxon>Methanomicrobiaceae</taxon>
        <taxon>Methanolacinia</taxon>
    </lineage>
</organism>
<dbReference type="InterPro" id="IPR050194">
    <property type="entry name" value="Glycosyltransferase_grp1"/>
</dbReference>
<dbReference type="STRING" id="679926.Mpet_1409"/>
<dbReference type="PANTHER" id="PTHR45947">
    <property type="entry name" value="SULFOQUINOVOSYL TRANSFERASE SQD2"/>
    <property type="match status" value="1"/>
</dbReference>
<dbReference type="Gene3D" id="3.40.50.2000">
    <property type="entry name" value="Glycogen Phosphorylase B"/>
    <property type="match status" value="2"/>
</dbReference>
<dbReference type="GO" id="GO:0016757">
    <property type="term" value="F:glycosyltransferase activity"/>
    <property type="evidence" value="ECO:0007669"/>
    <property type="project" value="InterPro"/>
</dbReference>
<proteinExistence type="predicted"/>
<dbReference type="InterPro" id="IPR001296">
    <property type="entry name" value="Glyco_trans_1"/>
</dbReference>
<reference evidence="3 4" key="1">
    <citation type="journal article" date="2010" name="Stand. Genomic Sci.">
        <title>Complete genome sequence of Methanoplanus petrolearius type strain (SEBR 4847).</title>
        <authorList>
            <person name="Brambilla E."/>
            <person name="Djao O.D."/>
            <person name="Daligault H."/>
            <person name="Lapidus A."/>
            <person name="Lucas S."/>
            <person name="Hammon N."/>
            <person name="Nolan M."/>
            <person name="Tice H."/>
            <person name="Cheng J.F."/>
            <person name="Han C."/>
            <person name="Tapia R."/>
            <person name="Goodwin L."/>
            <person name="Pitluck S."/>
            <person name="Liolios K."/>
            <person name="Ivanova N."/>
            <person name="Mavromatis K."/>
            <person name="Mikhailova N."/>
            <person name="Pati A."/>
            <person name="Chen A."/>
            <person name="Palaniappan K."/>
            <person name="Land M."/>
            <person name="Hauser L."/>
            <person name="Chang Y.J."/>
            <person name="Jeffries C.D."/>
            <person name="Rohde M."/>
            <person name="Spring S."/>
            <person name="Sikorski J."/>
            <person name="Goker M."/>
            <person name="Woyke T."/>
            <person name="Bristow J."/>
            <person name="Eisen J.A."/>
            <person name="Markowitz V."/>
            <person name="Hugenholtz P."/>
            <person name="Kyrpides N.C."/>
            <person name="Klenk H.P."/>
        </authorList>
    </citation>
    <scope>NUCLEOTIDE SEQUENCE [LARGE SCALE GENOMIC DNA]</scope>
    <source>
        <strain evidence="4">DSM 11571 / OCM 486 / SEBR 4847</strain>
    </source>
</reference>
<dbReference type="Pfam" id="PF13439">
    <property type="entry name" value="Glyco_transf_4"/>
    <property type="match status" value="1"/>
</dbReference>
<evidence type="ECO:0000259" key="2">
    <source>
        <dbReference type="Pfam" id="PF13439"/>
    </source>
</evidence>
<dbReference type="HOGENOM" id="CLU_009583_2_2_2"/>
<dbReference type="Pfam" id="PF00534">
    <property type="entry name" value="Glycos_transf_1"/>
    <property type="match status" value="1"/>
</dbReference>
<dbReference type="CDD" id="cd03801">
    <property type="entry name" value="GT4_PimA-like"/>
    <property type="match status" value="1"/>
</dbReference>
<dbReference type="Proteomes" id="UP000006565">
    <property type="component" value="Chromosome"/>
</dbReference>
<dbReference type="OrthoDB" id="132546at2157"/>
<dbReference type="KEGG" id="mpi:Mpet_1409"/>
<gene>
    <name evidence="3" type="ordered locus">Mpet_1409</name>
</gene>
<evidence type="ECO:0000259" key="1">
    <source>
        <dbReference type="Pfam" id="PF00534"/>
    </source>
</evidence>
<dbReference type="InterPro" id="IPR028098">
    <property type="entry name" value="Glyco_trans_4-like_N"/>
</dbReference>
<sequence length="375" mass="42539">MKIAFVYDVIYPYVKGGAEKRIYELSLRLAERGHEVHIFGMKYWDGPAVFEKDGIIYHGLCRPMDLYVKGRRSIVQAIYYSFFLFLPLLKERPDVIDCQAFPYFPLLPSWLVSKVSKCSLVVTWHEVWGNYWYDYLGFFGIFGKFIERFAIYFTKNPVAVSGSTARNLECNGMRGYIPIFPNGIDFKEINRINPAREYSDIIFVGRLIPEKNVDLLLQALVRICEKMPEIKAVIVGDGPEMQRLEDMVGDLGLTGNVTFMGFLHDYDDVIAVMKASKVFVLPSSREGFGIVAIEAMACGLRVVTVKSPRNAACDLIREGSNGYIADLSPESLVSCILLALSEKEEIKELLIDSVNDYEWDAISKKLILTYNEAGD</sequence>
<feature type="domain" description="Glycosyl transferase family 1" evidence="1">
    <location>
        <begin position="193"/>
        <end position="345"/>
    </location>
</feature>
<dbReference type="CAZy" id="GT4">
    <property type="family name" value="Glycosyltransferase Family 4"/>
</dbReference>